<proteinExistence type="inferred from homology"/>
<gene>
    <name evidence="2" type="ORF">ACFSYC_02035</name>
</gene>
<name>A0ABW5XID1_9SPHI</name>
<dbReference type="EMBL" id="JBHUON010000002">
    <property type="protein sequence ID" value="MFD2863454.1"/>
    <property type="molecule type" value="Genomic_DNA"/>
</dbReference>
<comment type="similarity">
    <text evidence="1">Belongs to the 5'(3')-deoxyribonucleotidase family.</text>
</comment>
<dbReference type="SFLD" id="SFLDG01146">
    <property type="entry name" value="C1.2.2"/>
    <property type="match status" value="1"/>
</dbReference>
<dbReference type="Proteomes" id="UP001597601">
    <property type="component" value="Unassembled WGS sequence"/>
</dbReference>
<keyword evidence="3" id="KW-1185">Reference proteome</keyword>
<dbReference type="PANTHER" id="PTHR16504:SF4">
    <property type="entry name" value="5'(3')-DEOXYRIBONUCLEOTIDASE"/>
    <property type="match status" value="1"/>
</dbReference>
<dbReference type="SFLD" id="SFLDS00003">
    <property type="entry name" value="Haloacid_Dehalogenase"/>
    <property type="match status" value="1"/>
</dbReference>
<dbReference type="InterPro" id="IPR036412">
    <property type="entry name" value="HAD-like_sf"/>
</dbReference>
<accession>A0ABW5XID1</accession>
<dbReference type="PANTHER" id="PTHR16504">
    <property type="entry name" value="5'(3')-DEOXYRIBONUCLEOTIDASE"/>
    <property type="match status" value="1"/>
</dbReference>
<comment type="caution">
    <text evidence="2">The sequence shown here is derived from an EMBL/GenBank/DDBJ whole genome shotgun (WGS) entry which is preliminary data.</text>
</comment>
<dbReference type="SFLD" id="SFLDG01126">
    <property type="entry name" value="C1.2:_Nucleotidase_Like"/>
    <property type="match status" value="1"/>
</dbReference>
<sequence length="175" mass="20474">MNKLSIAIDMDEVIADPIDKFITLYQQDHGYNYTLDQMHGKEFGELLPAELTHTLREYINRKGFFRDLKPIPDAQETIAELHKKYDVYIVSAATEFPLSLEDKQAWLADHFPFISWTNIMFCGHKIVNTDIMIDDRTKNFAKFSGRKLLFTSPHNVTLTEYERVNTWKEVAEKLL</sequence>
<dbReference type="Pfam" id="PF06941">
    <property type="entry name" value="NT5C"/>
    <property type="match status" value="1"/>
</dbReference>
<dbReference type="RefSeq" id="WP_377122996.1">
    <property type="nucleotide sequence ID" value="NZ_JBHUHN010000001.1"/>
</dbReference>
<dbReference type="Gene3D" id="1.10.40.40">
    <property type="entry name" value="Deoxyribonucleotidase, domain 2"/>
    <property type="match status" value="1"/>
</dbReference>
<evidence type="ECO:0000256" key="1">
    <source>
        <dbReference type="ARBA" id="ARBA00009589"/>
    </source>
</evidence>
<protein>
    <submittedName>
        <fullName evidence="2">5'(3')-deoxyribonucleotidase</fullName>
    </submittedName>
</protein>
<dbReference type="InterPro" id="IPR023214">
    <property type="entry name" value="HAD_sf"/>
</dbReference>
<dbReference type="Gene3D" id="3.40.50.1000">
    <property type="entry name" value="HAD superfamily/HAD-like"/>
    <property type="match status" value="1"/>
</dbReference>
<reference evidence="3" key="1">
    <citation type="journal article" date="2019" name="Int. J. Syst. Evol. Microbiol.">
        <title>The Global Catalogue of Microorganisms (GCM) 10K type strain sequencing project: providing services to taxonomists for standard genome sequencing and annotation.</title>
        <authorList>
            <consortium name="The Broad Institute Genomics Platform"/>
            <consortium name="The Broad Institute Genome Sequencing Center for Infectious Disease"/>
            <person name="Wu L."/>
            <person name="Ma J."/>
        </authorList>
    </citation>
    <scope>NUCLEOTIDE SEQUENCE [LARGE SCALE GENOMIC DNA]</scope>
    <source>
        <strain evidence="3">KCTC 52232</strain>
    </source>
</reference>
<evidence type="ECO:0000313" key="3">
    <source>
        <dbReference type="Proteomes" id="UP001597601"/>
    </source>
</evidence>
<dbReference type="SUPFAM" id="SSF56784">
    <property type="entry name" value="HAD-like"/>
    <property type="match status" value="1"/>
</dbReference>
<dbReference type="InterPro" id="IPR010708">
    <property type="entry name" value="5'(3')-deoxyribonucleotidase"/>
</dbReference>
<evidence type="ECO:0000313" key="2">
    <source>
        <dbReference type="EMBL" id="MFD2863454.1"/>
    </source>
</evidence>
<organism evidence="2 3">
    <name type="scientific">Mucilaginibacter antarcticus</name>
    <dbReference type="NCBI Taxonomy" id="1855725"/>
    <lineage>
        <taxon>Bacteria</taxon>
        <taxon>Pseudomonadati</taxon>
        <taxon>Bacteroidota</taxon>
        <taxon>Sphingobacteriia</taxon>
        <taxon>Sphingobacteriales</taxon>
        <taxon>Sphingobacteriaceae</taxon>
        <taxon>Mucilaginibacter</taxon>
    </lineage>
</organism>